<comment type="caution">
    <text evidence="2">The sequence shown here is derived from an EMBL/GenBank/DDBJ whole genome shotgun (WGS) entry which is preliminary data.</text>
</comment>
<feature type="region of interest" description="Disordered" evidence="1">
    <location>
        <begin position="57"/>
        <end position="76"/>
    </location>
</feature>
<dbReference type="PANTHER" id="PTHR37550">
    <property type="entry name" value="ANTITOXIN VAPB1"/>
    <property type="match status" value="1"/>
</dbReference>
<dbReference type="RefSeq" id="WP_132582894.1">
    <property type="nucleotide sequence ID" value="NZ_SMAJ01000008.1"/>
</dbReference>
<dbReference type="Proteomes" id="UP000295525">
    <property type="component" value="Unassembled WGS sequence"/>
</dbReference>
<evidence type="ECO:0000313" key="2">
    <source>
        <dbReference type="EMBL" id="TCT06349.1"/>
    </source>
</evidence>
<accession>A0A4R3M2B1</accession>
<dbReference type="NCBIfam" id="NF040493">
    <property type="entry name" value="TA_anti_VapB"/>
    <property type="match status" value="1"/>
</dbReference>
<dbReference type="Gene3D" id="2.10.260.10">
    <property type="match status" value="1"/>
</dbReference>
<organism evidence="2 3">
    <name type="scientific">Paralcaligenes ureilyticus</name>
    <dbReference type="NCBI Taxonomy" id="627131"/>
    <lineage>
        <taxon>Bacteria</taxon>
        <taxon>Pseudomonadati</taxon>
        <taxon>Pseudomonadota</taxon>
        <taxon>Betaproteobacteria</taxon>
        <taxon>Burkholderiales</taxon>
        <taxon>Alcaligenaceae</taxon>
        <taxon>Paralcaligenes</taxon>
    </lineage>
</organism>
<gene>
    <name evidence="2" type="ORF">EDC26_10885</name>
</gene>
<evidence type="ECO:0000256" key="1">
    <source>
        <dbReference type="SAM" id="MobiDB-lite"/>
    </source>
</evidence>
<evidence type="ECO:0000313" key="3">
    <source>
        <dbReference type="Proteomes" id="UP000295525"/>
    </source>
</evidence>
<dbReference type="AlphaFoldDB" id="A0A4R3M2B1"/>
<reference evidence="2 3" key="1">
    <citation type="submission" date="2019-03" db="EMBL/GenBank/DDBJ databases">
        <title>Genomic Encyclopedia of Type Strains, Phase IV (KMG-IV): sequencing the most valuable type-strain genomes for metagenomic binning, comparative biology and taxonomic classification.</title>
        <authorList>
            <person name="Goeker M."/>
        </authorList>
    </citation>
    <scope>NUCLEOTIDE SEQUENCE [LARGE SCALE GENOMIC DNA]</scope>
    <source>
        <strain evidence="2 3">DSM 24591</strain>
    </source>
</reference>
<dbReference type="InterPro" id="IPR037914">
    <property type="entry name" value="SpoVT-AbrB_sf"/>
</dbReference>
<dbReference type="InterPro" id="IPR051734">
    <property type="entry name" value="VapB_TA_antitoxins"/>
</dbReference>
<dbReference type="InterPro" id="IPR047976">
    <property type="entry name" value="Anti_VapB2-like"/>
</dbReference>
<dbReference type="OrthoDB" id="9810009at2"/>
<dbReference type="PANTHER" id="PTHR37550:SF3">
    <property type="entry name" value="ANTITOXIN VAPB1"/>
    <property type="match status" value="1"/>
</dbReference>
<feature type="compositionally biased region" description="Basic and acidic residues" evidence="1">
    <location>
        <begin position="62"/>
        <end position="76"/>
    </location>
</feature>
<sequence length="76" mass="8385">MTQSTLFMNNRSQSVRLPKAVAFPATVKQVEVIVVNGARIITPAGGGWDSWFDGPSVTSDFMSERDQPKDQTRESL</sequence>
<protein>
    <submittedName>
        <fullName evidence="2">Antitoxin VapB</fullName>
    </submittedName>
</protein>
<dbReference type="SUPFAM" id="SSF89447">
    <property type="entry name" value="AbrB/MazE/MraZ-like"/>
    <property type="match status" value="1"/>
</dbReference>
<name>A0A4R3M2B1_9BURK</name>
<dbReference type="EMBL" id="SMAJ01000008">
    <property type="protein sequence ID" value="TCT06349.1"/>
    <property type="molecule type" value="Genomic_DNA"/>
</dbReference>
<keyword evidence="3" id="KW-1185">Reference proteome</keyword>
<proteinExistence type="predicted"/>